<evidence type="ECO:0000313" key="2">
    <source>
        <dbReference type="EMBL" id="XDP94041.1"/>
    </source>
</evidence>
<keyword evidence="1" id="KW-1133">Transmembrane helix</keyword>
<keyword evidence="1" id="KW-0472">Membrane</keyword>
<dbReference type="AlphaFoldDB" id="A0AB39LLZ2"/>
<keyword evidence="1" id="KW-0812">Transmembrane</keyword>
<gene>
    <name evidence="2" type="ORF">AB5J57_11075</name>
</gene>
<dbReference type="RefSeq" id="WP_369155887.1">
    <property type="nucleotide sequence ID" value="NZ_CP163429.1"/>
</dbReference>
<protein>
    <submittedName>
        <fullName evidence="2">DUF1275 family protein</fullName>
    </submittedName>
</protein>
<dbReference type="EMBL" id="CP163429">
    <property type="protein sequence ID" value="XDP94041.1"/>
    <property type="molecule type" value="Genomic_DNA"/>
</dbReference>
<evidence type="ECO:0000256" key="1">
    <source>
        <dbReference type="SAM" id="Phobius"/>
    </source>
</evidence>
<accession>A0AB39LLZ2</accession>
<name>A0AB39LLZ2_9ACTN</name>
<dbReference type="Pfam" id="PF06912">
    <property type="entry name" value="DUF1275"/>
    <property type="match status" value="1"/>
</dbReference>
<dbReference type="InterPro" id="IPR010699">
    <property type="entry name" value="DUF1275"/>
</dbReference>
<feature type="transmembrane region" description="Helical" evidence="1">
    <location>
        <begin position="12"/>
        <end position="33"/>
    </location>
</feature>
<reference evidence="2" key="1">
    <citation type="submission" date="2024-07" db="EMBL/GenBank/DDBJ databases">
        <authorList>
            <person name="Yu S.T."/>
        </authorList>
    </citation>
    <scope>NUCLEOTIDE SEQUENCE</scope>
    <source>
        <strain evidence="2">R02</strain>
    </source>
</reference>
<proteinExistence type="predicted"/>
<organism evidence="2">
    <name type="scientific">Streptomyces sp. R02</name>
    <dbReference type="NCBI Taxonomy" id="3238623"/>
    <lineage>
        <taxon>Bacteria</taxon>
        <taxon>Bacillati</taxon>
        <taxon>Actinomycetota</taxon>
        <taxon>Actinomycetes</taxon>
        <taxon>Kitasatosporales</taxon>
        <taxon>Streptomycetaceae</taxon>
        <taxon>Streptomyces</taxon>
    </lineage>
</organism>
<sequence length="98" mass="9378">MSDVPPAEVRRTAVMTVLTVIAGAVDAVSFLALGKVFCALATGNVLFLAASSSGRAGHPAAGAAGTGTGADRDGAAVLVCAAASHAAGVRREGTGVQG</sequence>